<sequence length="596" mass="68745">MEKIKEIINSRKGKWLLAFGLTFLCYAIVLLTADVSYATNDDSRIMYALAGYASGEAYPQQAFINYFLGVPIGVLYKLLPSLPWYTIYHIFAMYLSESVMFLCFYKLAKDKKVSIAFPICAQIISLLFIFMVPLVSIQFTVTSTILGTSAVVVMASMKHSDKRSTKICIYAYCFIALLLSFMTRTLSWYSIMCFFALSCVYQIATCYLYCPDLTKKKKHLHTLKICTFVIALVISCFGVRFVSLYIKNKSEITQAYNTYNDYRVKYMDYGQHPPYKGHEKLYNAVQWDNSTYRATLCLLYMDENINASSLKTITEAYQANKHSALSKTVTNIRELLYDYSFVQYSLLSIFLIFVILNLMVAKKEKQWFHILVSICCCGGFAVLLLYLGFKGRLPLRSYQSLLIPCFMFMMTMFLRWLDVSYKKVFKPMLAITLVVSVGGIYMVYIDKDYAATQTNTEATSEQFQNFEQYAIQNPEHFYVYDFSAGTVNRNPFVVYPNEKPINTMVAGGSYTFSELYYQQLEKNGLTSLYWEDLLKKNIYFTSANPTYVEVAQMNIERVTKHKVKVKEIKRFGENTKGITVYKFSAAETSKKKDSHK</sequence>
<feature type="transmembrane region" description="Helical" evidence="1">
    <location>
        <begin position="424"/>
        <end position="444"/>
    </location>
</feature>
<dbReference type="Proteomes" id="UP000295773">
    <property type="component" value="Unassembled WGS sequence"/>
</dbReference>
<keyword evidence="1" id="KW-0472">Membrane</keyword>
<organism evidence="2 3">
    <name type="scientific">Longicatena caecimuris</name>
    <dbReference type="NCBI Taxonomy" id="1796635"/>
    <lineage>
        <taxon>Bacteria</taxon>
        <taxon>Bacillati</taxon>
        <taxon>Bacillota</taxon>
        <taxon>Erysipelotrichia</taxon>
        <taxon>Erysipelotrichales</taxon>
        <taxon>Erysipelotrichaceae</taxon>
        <taxon>Longicatena</taxon>
    </lineage>
</organism>
<dbReference type="EMBL" id="SMBP01000012">
    <property type="protein sequence ID" value="TCU59012.1"/>
    <property type="molecule type" value="Genomic_DNA"/>
</dbReference>
<keyword evidence="1" id="KW-1133">Transmembrane helix</keyword>
<feature type="transmembrane region" description="Helical" evidence="1">
    <location>
        <begin position="167"/>
        <end position="183"/>
    </location>
</feature>
<keyword evidence="1" id="KW-0812">Transmembrane</keyword>
<keyword evidence="3" id="KW-1185">Reference proteome</keyword>
<evidence type="ECO:0008006" key="4">
    <source>
        <dbReference type="Google" id="ProtNLM"/>
    </source>
</evidence>
<name>A0A4R3TBB6_9FIRM</name>
<feature type="transmembrane region" description="Helical" evidence="1">
    <location>
        <begin position="112"/>
        <end position="131"/>
    </location>
</feature>
<feature type="transmembrane region" description="Helical" evidence="1">
    <location>
        <begin position="401"/>
        <end position="417"/>
    </location>
</feature>
<comment type="caution">
    <text evidence="2">The sequence shown here is derived from an EMBL/GenBank/DDBJ whole genome shotgun (WGS) entry which is preliminary data.</text>
</comment>
<reference evidence="2 3" key="1">
    <citation type="submission" date="2019-03" db="EMBL/GenBank/DDBJ databases">
        <title>Genomic Encyclopedia of Type Strains, Phase IV (KMG-IV): sequencing the most valuable type-strain genomes for metagenomic binning, comparative biology and taxonomic classification.</title>
        <authorList>
            <person name="Goeker M."/>
        </authorList>
    </citation>
    <scope>NUCLEOTIDE SEQUENCE [LARGE SCALE GENOMIC DNA]</scope>
    <source>
        <strain evidence="2 3">DSM 29481</strain>
    </source>
</reference>
<gene>
    <name evidence="2" type="ORF">EDD61_11240</name>
</gene>
<evidence type="ECO:0000313" key="3">
    <source>
        <dbReference type="Proteomes" id="UP000295773"/>
    </source>
</evidence>
<proteinExistence type="predicted"/>
<feature type="transmembrane region" description="Helical" evidence="1">
    <location>
        <begin position="222"/>
        <end position="246"/>
    </location>
</feature>
<feature type="transmembrane region" description="Helical" evidence="1">
    <location>
        <begin position="85"/>
        <end position="105"/>
    </location>
</feature>
<dbReference type="AlphaFoldDB" id="A0A4R3TBB6"/>
<accession>A0A4R3TBB6</accession>
<dbReference type="RefSeq" id="WP_008979194.1">
    <property type="nucleotide sequence ID" value="NZ_DBGDHU010000026.1"/>
</dbReference>
<protein>
    <recommendedName>
        <fullName evidence="4">Dolichyl-phosphate-mannose-protein mannosyltransferase</fullName>
    </recommendedName>
</protein>
<feature type="transmembrane region" description="Helical" evidence="1">
    <location>
        <begin position="15"/>
        <end position="33"/>
    </location>
</feature>
<evidence type="ECO:0000256" key="1">
    <source>
        <dbReference type="SAM" id="Phobius"/>
    </source>
</evidence>
<feature type="transmembrane region" description="Helical" evidence="1">
    <location>
        <begin position="341"/>
        <end position="360"/>
    </location>
</feature>
<feature type="transmembrane region" description="Helical" evidence="1">
    <location>
        <begin position="367"/>
        <end position="389"/>
    </location>
</feature>
<feature type="transmembrane region" description="Helical" evidence="1">
    <location>
        <begin position="137"/>
        <end position="155"/>
    </location>
</feature>
<evidence type="ECO:0000313" key="2">
    <source>
        <dbReference type="EMBL" id="TCU59012.1"/>
    </source>
</evidence>